<dbReference type="KEGG" id="tlt:OCC_14050"/>
<dbReference type="PaxDb" id="523849-OCC_14050"/>
<dbReference type="HOGENOM" id="CLU_3131041_0_0_2"/>
<evidence type="ECO:0000313" key="2">
    <source>
        <dbReference type="Proteomes" id="UP000015502"/>
    </source>
</evidence>
<organism evidence="1 2">
    <name type="scientific">Thermococcus litoralis (strain ATCC 51850 / DSM 5473 / JCM 8560 / NS-C)</name>
    <dbReference type="NCBI Taxonomy" id="523849"/>
    <lineage>
        <taxon>Archaea</taxon>
        <taxon>Methanobacteriati</taxon>
        <taxon>Methanobacteriota</taxon>
        <taxon>Thermococci</taxon>
        <taxon>Thermococcales</taxon>
        <taxon>Thermococcaceae</taxon>
        <taxon>Thermococcus</taxon>
    </lineage>
</organism>
<proteinExistence type="predicted"/>
<reference evidence="1 2" key="1">
    <citation type="journal article" date="2012" name="J. Bacteriol.">
        <title>Genome sequence of the model hyperthermophilic archaeon Thermococcus litoralis NS-C.</title>
        <authorList>
            <person name="Gardner A.F."/>
            <person name="Kumar S."/>
            <person name="Perler F.B."/>
        </authorList>
    </citation>
    <scope>NUCLEOTIDE SEQUENCE [LARGE SCALE GENOMIC DNA]</scope>
    <source>
        <strain evidence="2">ATCC 51850 / DSM 5473 / JCM 8560 / NS-C</strain>
    </source>
</reference>
<dbReference type="Proteomes" id="UP000015502">
    <property type="component" value="Chromosome"/>
</dbReference>
<keyword evidence="2" id="KW-1185">Reference proteome</keyword>
<sequence length="49" mass="5748">MRRHCQWKQRIVLVKYSPKLGKKVVVVIEMGDVPDSYFVSSTEILRVVE</sequence>
<dbReference type="STRING" id="523849.OCC_14050"/>
<accession>S6A4K4</accession>
<gene>
    <name evidence="1" type="ORF">OCC_14050</name>
</gene>
<evidence type="ECO:0000313" key="1">
    <source>
        <dbReference type="EMBL" id="AGT34292.1"/>
    </source>
</evidence>
<name>S6A4K4_THELN</name>
<dbReference type="AlphaFoldDB" id="S6A4K4"/>
<protein>
    <submittedName>
        <fullName evidence="1">Uncharacterized protein</fullName>
    </submittedName>
</protein>
<dbReference type="EMBL" id="CP006670">
    <property type="protein sequence ID" value="AGT34292.1"/>
    <property type="molecule type" value="Genomic_DNA"/>
</dbReference>